<proteinExistence type="predicted"/>
<dbReference type="InterPro" id="IPR002716">
    <property type="entry name" value="PIN_dom"/>
</dbReference>
<dbReference type="AlphaFoldDB" id="H7ELP2"/>
<keyword evidence="3" id="KW-1185">Reference proteome</keyword>
<dbReference type="PATRIC" id="fig|907348.3.peg.1837"/>
<dbReference type="Pfam" id="PF13470">
    <property type="entry name" value="PIN_3"/>
    <property type="match status" value="1"/>
</dbReference>
<evidence type="ECO:0000259" key="1">
    <source>
        <dbReference type="Pfam" id="PF13470"/>
    </source>
</evidence>
<gene>
    <name evidence="2" type="ORF">TresaDRAFT_1192</name>
</gene>
<dbReference type="STRING" id="907348.TresaDRAFT_1192"/>
<feature type="domain" description="PIN" evidence="1">
    <location>
        <begin position="18"/>
        <end position="131"/>
    </location>
</feature>
<accession>H7ELP2</accession>
<dbReference type="CDD" id="cd09854">
    <property type="entry name" value="PIN_VapC-like"/>
    <property type="match status" value="1"/>
</dbReference>
<evidence type="ECO:0000313" key="2">
    <source>
        <dbReference type="EMBL" id="EIC01583.1"/>
    </source>
</evidence>
<dbReference type="Gene3D" id="3.40.50.1010">
    <property type="entry name" value="5'-nuclease"/>
    <property type="match status" value="1"/>
</dbReference>
<organism evidence="2 3">
    <name type="scientific">Treponema saccharophilum DSM 2985</name>
    <dbReference type="NCBI Taxonomy" id="907348"/>
    <lineage>
        <taxon>Bacteria</taxon>
        <taxon>Pseudomonadati</taxon>
        <taxon>Spirochaetota</taxon>
        <taxon>Spirochaetia</taxon>
        <taxon>Spirochaetales</taxon>
        <taxon>Treponemataceae</taxon>
        <taxon>Treponema</taxon>
    </lineage>
</organism>
<sequence>MNIMIMLIIWKKNMSKLIFVDSDVILDVLEKREPFYSYSAQILTLGDEKKIKLVTTSLVFSNVYYLLRKHLGIDKAKESLRKLRVIVDVISVNAKEVDLALNSEMSDFEDALQYFTALNSKIGFIITRNVRDYKNPKLIVQTPQEYIEGCK</sequence>
<dbReference type="EMBL" id="AGRW01000049">
    <property type="protein sequence ID" value="EIC01583.1"/>
    <property type="molecule type" value="Genomic_DNA"/>
</dbReference>
<protein>
    <submittedName>
        <fullName evidence="2">PilT protein domain protein</fullName>
    </submittedName>
</protein>
<name>H7ELP2_9SPIR</name>
<dbReference type="SUPFAM" id="SSF88723">
    <property type="entry name" value="PIN domain-like"/>
    <property type="match status" value="1"/>
</dbReference>
<comment type="caution">
    <text evidence="2">The sequence shown here is derived from an EMBL/GenBank/DDBJ whole genome shotgun (WGS) entry which is preliminary data.</text>
</comment>
<reference evidence="2 3" key="1">
    <citation type="submission" date="2011-09" db="EMBL/GenBank/DDBJ databases">
        <title>The draft genome of Treponema saccharophilum DSM 2985.</title>
        <authorList>
            <consortium name="US DOE Joint Genome Institute (JGI-PGF)"/>
            <person name="Lucas S."/>
            <person name="Copeland A."/>
            <person name="Lapidus A."/>
            <person name="Glavina del Rio T."/>
            <person name="Dalin E."/>
            <person name="Tice H."/>
            <person name="Bruce D."/>
            <person name="Goodwin L."/>
            <person name="Pitluck S."/>
            <person name="Peters L."/>
            <person name="Kyrpides N."/>
            <person name="Mavromatis K."/>
            <person name="Ivanova N."/>
            <person name="Markowitz V."/>
            <person name="Cheng J.-F."/>
            <person name="Hugenholtz P."/>
            <person name="Woyke T."/>
            <person name="Wu D."/>
            <person name="Gronow S."/>
            <person name="Wellnitz S."/>
            <person name="Brambilla E."/>
            <person name="Klenk H.-P."/>
            <person name="Eisen J.A."/>
        </authorList>
    </citation>
    <scope>NUCLEOTIDE SEQUENCE [LARGE SCALE GENOMIC DNA]</scope>
    <source>
        <strain evidence="2 3">DSM 2985</strain>
    </source>
</reference>
<dbReference type="InterPro" id="IPR029060">
    <property type="entry name" value="PIN-like_dom_sf"/>
</dbReference>
<evidence type="ECO:0000313" key="3">
    <source>
        <dbReference type="Proteomes" id="UP000003571"/>
    </source>
</evidence>
<dbReference type="Proteomes" id="UP000003571">
    <property type="component" value="Unassembled WGS sequence"/>
</dbReference>
<dbReference type="eggNOG" id="COG1848">
    <property type="taxonomic scope" value="Bacteria"/>
</dbReference>